<evidence type="ECO:0000259" key="3">
    <source>
        <dbReference type="Pfam" id="PF16344"/>
    </source>
</evidence>
<organism evidence="4 5">
    <name type="scientific">Sphingobacterium humi</name>
    <dbReference type="NCBI Taxonomy" id="1796905"/>
    <lineage>
        <taxon>Bacteria</taxon>
        <taxon>Pseudomonadati</taxon>
        <taxon>Bacteroidota</taxon>
        <taxon>Sphingobacteriia</taxon>
        <taxon>Sphingobacteriales</taxon>
        <taxon>Sphingobacteriaceae</taxon>
        <taxon>Sphingobacterium</taxon>
    </lineage>
</organism>
<keyword evidence="5" id="KW-1185">Reference proteome</keyword>
<evidence type="ECO:0000313" key="5">
    <source>
        <dbReference type="Proteomes" id="UP000435036"/>
    </source>
</evidence>
<dbReference type="EMBL" id="WSQA01000004">
    <property type="protein sequence ID" value="MVZ61604.1"/>
    <property type="molecule type" value="Genomic_DNA"/>
</dbReference>
<feature type="transmembrane region" description="Helical" evidence="1">
    <location>
        <begin position="88"/>
        <end position="109"/>
    </location>
</feature>
<dbReference type="OrthoDB" id="1123467at2"/>
<proteinExistence type="predicted"/>
<dbReference type="Pfam" id="PF16344">
    <property type="entry name" value="FecR_C"/>
    <property type="match status" value="1"/>
</dbReference>
<evidence type="ECO:0000313" key="4">
    <source>
        <dbReference type="EMBL" id="MVZ61604.1"/>
    </source>
</evidence>
<reference evidence="4 5" key="1">
    <citation type="submission" date="2019-12" db="EMBL/GenBank/DDBJ databases">
        <authorList>
            <person name="Dong K."/>
        </authorList>
    </citation>
    <scope>NUCLEOTIDE SEQUENCE [LARGE SCALE GENOMIC DNA]</scope>
    <source>
        <strain evidence="4 5">JCM 31225</strain>
    </source>
</reference>
<feature type="domain" description="FecR protein" evidence="2">
    <location>
        <begin position="179"/>
        <end position="272"/>
    </location>
</feature>
<dbReference type="InterPro" id="IPR012373">
    <property type="entry name" value="Ferrdict_sens_TM"/>
</dbReference>
<accession>A0A6N8KXS2</accession>
<evidence type="ECO:0000259" key="2">
    <source>
        <dbReference type="Pfam" id="PF04773"/>
    </source>
</evidence>
<dbReference type="AlphaFoldDB" id="A0A6N8KXS2"/>
<name>A0A6N8KXS2_9SPHI</name>
<dbReference type="InterPro" id="IPR006860">
    <property type="entry name" value="FecR"/>
</dbReference>
<dbReference type="Gene3D" id="3.55.50.30">
    <property type="match status" value="1"/>
</dbReference>
<comment type="caution">
    <text evidence="4">The sequence shown here is derived from an EMBL/GenBank/DDBJ whole genome shotgun (WGS) entry which is preliminary data.</text>
</comment>
<dbReference type="PANTHER" id="PTHR30273:SF2">
    <property type="entry name" value="PROTEIN FECR"/>
    <property type="match status" value="1"/>
</dbReference>
<dbReference type="Gene3D" id="2.60.120.1440">
    <property type="match status" value="1"/>
</dbReference>
<dbReference type="GO" id="GO:0016989">
    <property type="term" value="F:sigma factor antagonist activity"/>
    <property type="evidence" value="ECO:0007669"/>
    <property type="project" value="TreeGrafter"/>
</dbReference>
<dbReference type="Proteomes" id="UP000435036">
    <property type="component" value="Unassembled WGS sequence"/>
</dbReference>
<protein>
    <submittedName>
        <fullName evidence="4">DUF4974 domain-containing protein</fullName>
    </submittedName>
</protein>
<dbReference type="Pfam" id="PF04773">
    <property type="entry name" value="FecR"/>
    <property type="match status" value="1"/>
</dbReference>
<dbReference type="RefSeq" id="WP_160368356.1">
    <property type="nucleotide sequence ID" value="NZ_WSQA01000004.1"/>
</dbReference>
<sequence length="382" mass="42804">MNKNNYHNHTSVEDLLRDDFFISSMLSPTDETAAFWENLLHSGVLSASVFEEAKEKLCGPGPSMDEQDKALLFERIQRSSRRPVSMLTFYRAAAAVLIAGLLLSVWLFWPGDKLSENLAHADHPALDTGEILLRTADGKTMNIEGSEAVLDFSQANAISINKKEIDVSQMEAAEQHEARVPAGKRISLILPDGTKLWVNAGSTVKFPSRFPASKREIQVDGEIYADVVKDAKKPFIFHTKDFDVQVLGTSLNIHAYAQEKQHRVTLVEGKVKVNSAAGEHVLLPNDSFVKTDAAESVAVVDVAYFTSWKDGYYRFKEQPLREVIRNLERYYGAEINYEPQIAQLKCSGNLDLKEDLHAVLRGVAFSMDIQLKKDNNTYNLQQ</sequence>
<dbReference type="PANTHER" id="PTHR30273">
    <property type="entry name" value="PERIPLASMIC SIGNAL SENSOR AND SIGMA FACTOR ACTIVATOR FECR-RELATED"/>
    <property type="match status" value="1"/>
</dbReference>
<dbReference type="InterPro" id="IPR032508">
    <property type="entry name" value="FecR_C"/>
</dbReference>
<gene>
    <name evidence="4" type="ORF">GQF63_06195</name>
</gene>
<evidence type="ECO:0000256" key="1">
    <source>
        <dbReference type="SAM" id="Phobius"/>
    </source>
</evidence>
<keyword evidence="1" id="KW-1133">Transmembrane helix</keyword>
<keyword evidence="1" id="KW-0812">Transmembrane</keyword>
<keyword evidence="1" id="KW-0472">Membrane</keyword>
<feature type="domain" description="Protein FecR C-terminal" evidence="3">
    <location>
        <begin position="313"/>
        <end position="378"/>
    </location>
</feature>